<organism evidence="1 2">
    <name type="scientific">Enterovirga rhinocerotis</name>
    <dbReference type="NCBI Taxonomy" id="1339210"/>
    <lineage>
        <taxon>Bacteria</taxon>
        <taxon>Pseudomonadati</taxon>
        <taxon>Pseudomonadota</taxon>
        <taxon>Alphaproteobacteria</taxon>
        <taxon>Hyphomicrobiales</taxon>
        <taxon>Methylobacteriaceae</taxon>
        <taxon>Enterovirga</taxon>
    </lineage>
</organism>
<evidence type="ECO:0000313" key="2">
    <source>
        <dbReference type="Proteomes" id="UP000295122"/>
    </source>
</evidence>
<dbReference type="OrthoDB" id="3574324at2"/>
<sequence length="279" mass="29452">MSVDPIAAVGEDQATGETAELFADLRATLGVPFVNLIWRHLATIPGALPAVWTRMRPLYLSDELGGRAEDLRQAARVPGIETLSEAMWDCAGVDAAARARIGALIDDYNRANSTNFLALATAGILLRGENGRASAPRLPTPAAVRIAAVGVPPLPALDGMPPSLGRLVRDFDQLGRLGANEAIASLYRHLAHWPAFMAVAYAALLPHDRAGLLQTAQRALVAEGRGIAAGELLPMLAPGPIELDAASRARALASIDDFTGLMIGRMTVMGMAMRTLLGR</sequence>
<reference evidence="1 2" key="1">
    <citation type="submission" date="2019-03" db="EMBL/GenBank/DDBJ databases">
        <title>Genomic Encyclopedia of Type Strains, Phase IV (KMG-IV): sequencing the most valuable type-strain genomes for metagenomic binning, comparative biology and taxonomic classification.</title>
        <authorList>
            <person name="Goeker M."/>
        </authorList>
    </citation>
    <scope>NUCLEOTIDE SEQUENCE [LARGE SCALE GENOMIC DNA]</scope>
    <source>
        <strain evidence="1 2">DSM 25903</strain>
    </source>
</reference>
<comment type="caution">
    <text evidence="1">The sequence shown here is derived from an EMBL/GenBank/DDBJ whole genome shotgun (WGS) entry which is preliminary data.</text>
</comment>
<protein>
    <submittedName>
        <fullName evidence="1">Uncharacterized protein</fullName>
    </submittedName>
</protein>
<accession>A0A4R7BJ63</accession>
<name>A0A4R7BJ63_9HYPH</name>
<dbReference type="Proteomes" id="UP000295122">
    <property type="component" value="Unassembled WGS sequence"/>
</dbReference>
<proteinExistence type="predicted"/>
<gene>
    <name evidence="1" type="ORF">EV668_4521</name>
</gene>
<keyword evidence="2" id="KW-1185">Reference proteome</keyword>
<dbReference type="InterPro" id="IPR029032">
    <property type="entry name" value="AhpD-like"/>
</dbReference>
<dbReference type="Gene3D" id="1.20.1290.10">
    <property type="entry name" value="AhpD-like"/>
    <property type="match status" value="1"/>
</dbReference>
<dbReference type="AlphaFoldDB" id="A0A4R7BJ63"/>
<dbReference type="EMBL" id="SNZR01000017">
    <property type="protein sequence ID" value="TDR85400.1"/>
    <property type="molecule type" value="Genomic_DNA"/>
</dbReference>
<evidence type="ECO:0000313" key="1">
    <source>
        <dbReference type="EMBL" id="TDR85400.1"/>
    </source>
</evidence>
<dbReference type="RefSeq" id="WP_133774374.1">
    <property type="nucleotide sequence ID" value="NZ_SNZR01000017.1"/>
</dbReference>